<gene>
    <name evidence="7 9" type="primary">pyrF</name>
    <name evidence="9" type="ORF">ELD05_06575</name>
</gene>
<keyword evidence="5 7" id="KW-0456">Lyase</keyword>
<dbReference type="CDD" id="cd04725">
    <property type="entry name" value="OMP_decarboxylase_like"/>
    <property type="match status" value="1"/>
</dbReference>
<evidence type="ECO:0000256" key="1">
    <source>
        <dbReference type="ARBA" id="ARBA00004861"/>
    </source>
</evidence>
<dbReference type="GO" id="GO:0004590">
    <property type="term" value="F:orotidine-5'-phosphate decarboxylase activity"/>
    <property type="evidence" value="ECO:0007669"/>
    <property type="project" value="UniProtKB-UniRule"/>
</dbReference>
<evidence type="ECO:0000256" key="4">
    <source>
        <dbReference type="ARBA" id="ARBA00022975"/>
    </source>
</evidence>
<sequence>MLNFSDRLIEAIKKKNSVLVAGIDTTVENIPDYFIKKYYDNEKNEIENLKYILFEYNRRIIDAIEENIVGVKFQAAFFEQYSYYGIEVLHKLIQYAQNKKLIVIFDGKRNDISSSAKGYSNAYIGETALFDKKIKFFDCDAMTVNPYLGEDGIKPFVEDCERFKKGLFVLVKTSNPSSKDFQDLIVDGKYLFEKVAEKVHEWGASCKGKHGYSDIGAVVGATQPQAARIVRSILPNSFLLIPGIGVQGGKIEDLKYFLDKNKMGIIVNSSRDIIYAYKNHIHSDFEKSSFIASKNLKESINSVIN</sequence>
<keyword evidence="3 7" id="KW-0210">Decarboxylase</keyword>
<dbReference type="Proteomes" id="UP000282930">
    <property type="component" value="Chromosome"/>
</dbReference>
<dbReference type="InterPro" id="IPR001754">
    <property type="entry name" value="OMPdeCOase_dom"/>
</dbReference>
<dbReference type="UniPathway" id="UPA00070">
    <property type="reaction ID" value="UER00120"/>
</dbReference>
<evidence type="ECO:0000259" key="8">
    <source>
        <dbReference type="SMART" id="SM00934"/>
    </source>
</evidence>
<organism evidence="9 10">
    <name type="scientific">Caldicellulosiruptor changbaiensis</name>
    <dbReference type="NCBI Taxonomy" id="1222016"/>
    <lineage>
        <taxon>Bacteria</taxon>
        <taxon>Bacillati</taxon>
        <taxon>Bacillota</taxon>
        <taxon>Bacillota incertae sedis</taxon>
        <taxon>Caldicellulosiruptorales</taxon>
        <taxon>Caldicellulosiruptoraceae</taxon>
        <taxon>Caldicellulosiruptor</taxon>
    </lineage>
</organism>
<dbReference type="EC" id="4.1.1.23" evidence="7"/>
<dbReference type="InterPro" id="IPR011060">
    <property type="entry name" value="RibuloseP-bd_barrel"/>
</dbReference>
<dbReference type="SMART" id="SM00934">
    <property type="entry name" value="OMPdecase"/>
    <property type="match status" value="1"/>
</dbReference>
<dbReference type="NCBIfam" id="TIGR02127">
    <property type="entry name" value="pyrF_sub2"/>
    <property type="match status" value="1"/>
</dbReference>
<evidence type="ECO:0000256" key="2">
    <source>
        <dbReference type="ARBA" id="ARBA00008847"/>
    </source>
</evidence>
<feature type="active site" description="Proton donor" evidence="7">
    <location>
        <position position="108"/>
    </location>
</feature>
<dbReference type="HAMAP" id="MF_01215">
    <property type="entry name" value="OMPdecase_type2"/>
    <property type="match status" value="1"/>
</dbReference>
<dbReference type="AlphaFoldDB" id="A0A3T0D5M2"/>
<protein>
    <recommendedName>
        <fullName evidence="7">Orotidine 5'-phosphate decarboxylase</fullName>
        <ecNumber evidence="7">4.1.1.23</ecNumber>
    </recommendedName>
    <alternativeName>
        <fullName evidence="7">OMP decarboxylase</fullName>
        <shortName evidence="7">OMPDCase</shortName>
        <shortName evidence="7">OMPdecase</shortName>
    </alternativeName>
</protein>
<comment type="similarity">
    <text evidence="2 7">Belongs to the OMP decarboxylase family. Type 2 subfamily.</text>
</comment>
<evidence type="ECO:0000313" key="9">
    <source>
        <dbReference type="EMBL" id="AZT90333.1"/>
    </source>
</evidence>
<keyword evidence="10" id="KW-1185">Reference proteome</keyword>
<comment type="pathway">
    <text evidence="1 7">Pyrimidine metabolism; UMP biosynthesis via de novo pathway; UMP from orotate: step 2/2.</text>
</comment>
<evidence type="ECO:0000256" key="6">
    <source>
        <dbReference type="ARBA" id="ARBA00049157"/>
    </source>
</evidence>
<proteinExistence type="inferred from homology"/>
<dbReference type="InterPro" id="IPR013785">
    <property type="entry name" value="Aldolase_TIM"/>
</dbReference>
<dbReference type="PANTHER" id="PTHR43375">
    <property type="entry name" value="OROTIDINE 5'-PHOSPHATE DECARBOXYLASE"/>
    <property type="match status" value="1"/>
</dbReference>
<evidence type="ECO:0000256" key="7">
    <source>
        <dbReference type="HAMAP-Rule" id="MF_01215"/>
    </source>
</evidence>
<keyword evidence="4 7" id="KW-0665">Pyrimidine biosynthesis</keyword>
<reference evidence="9 10" key="1">
    <citation type="submission" date="2018-12" db="EMBL/GenBank/DDBJ databases">
        <title>Genome sequence from the cellulolytic species, Caldicellulosiruptor changbaiensis.</title>
        <authorList>
            <person name="Blumer-Schuette S.E."/>
            <person name="Mendoza C."/>
        </authorList>
    </citation>
    <scope>NUCLEOTIDE SEQUENCE [LARGE SCALE GENOMIC DNA]</scope>
    <source>
        <strain evidence="9 10">CBS-Z</strain>
    </source>
</reference>
<dbReference type="KEGG" id="ccha:ELD05_06575"/>
<name>A0A3T0D5M2_9FIRM</name>
<dbReference type="Gene3D" id="3.20.20.70">
    <property type="entry name" value="Aldolase class I"/>
    <property type="match status" value="1"/>
</dbReference>
<dbReference type="SUPFAM" id="SSF51366">
    <property type="entry name" value="Ribulose-phoshate binding barrel"/>
    <property type="match status" value="1"/>
</dbReference>
<dbReference type="Pfam" id="PF00215">
    <property type="entry name" value="OMPdecase"/>
    <property type="match status" value="1"/>
</dbReference>
<dbReference type="EMBL" id="CP034791">
    <property type="protein sequence ID" value="AZT90333.1"/>
    <property type="molecule type" value="Genomic_DNA"/>
</dbReference>
<evidence type="ECO:0000256" key="3">
    <source>
        <dbReference type="ARBA" id="ARBA00022793"/>
    </source>
</evidence>
<comment type="catalytic activity">
    <reaction evidence="6 7">
        <text>orotidine 5'-phosphate + H(+) = UMP + CO2</text>
        <dbReference type="Rhea" id="RHEA:11596"/>
        <dbReference type="ChEBI" id="CHEBI:15378"/>
        <dbReference type="ChEBI" id="CHEBI:16526"/>
        <dbReference type="ChEBI" id="CHEBI:57538"/>
        <dbReference type="ChEBI" id="CHEBI:57865"/>
        <dbReference type="EC" id="4.1.1.23"/>
    </reaction>
</comment>
<dbReference type="InterPro" id="IPR011995">
    <property type="entry name" value="OMPdecase_type-2"/>
</dbReference>
<dbReference type="GO" id="GO:0006207">
    <property type="term" value="P:'de novo' pyrimidine nucleobase biosynthetic process"/>
    <property type="evidence" value="ECO:0007669"/>
    <property type="project" value="InterPro"/>
</dbReference>
<dbReference type="RefSeq" id="WP_127351803.1">
    <property type="nucleotide sequence ID" value="NZ_CP034791.1"/>
</dbReference>
<evidence type="ECO:0000256" key="5">
    <source>
        <dbReference type="ARBA" id="ARBA00023239"/>
    </source>
</evidence>
<dbReference type="GO" id="GO:0044205">
    <property type="term" value="P:'de novo' UMP biosynthetic process"/>
    <property type="evidence" value="ECO:0007669"/>
    <property type="project" value="UniProtKB-UniRule"/>
</dbReference>
<dbReference type="PANTHER" id="PTHR43375:SF1">
    <property type="entry name" value="OROTIDINE 5'-PHOSPHATE DECARBOXYLASE"/>
    <property type="match status" value="1"/>
</dbReference>
<feature type="domain" description="Orotidine 5'-phosphate decarboxylase" evidence="8">
    <location>
        <begin position="18"/>
        <end position="281"/>
    </location>
</feature>
<evidence type="ECO:0000313" key="10">
    <source>
        <dbReference type="Proteomes" id="UP000282930"/>
    </source>
</evidence>
<accession>A0A3T0D5M2</accession>